<dbReference type="GO" id="GO:0004386">
    <property type="term" value="F:helicase activity"/>
    <property type="evidence" value="ECO:0007669"/>
    <property type="project" value="UniProtKB-KW"/>
</dbReference>
<feature type="domain" description="Helicase-associated" evidence="2">
    <location>
        <begin position="139"/>
        <end position="206"/>
    </location>
</feature>
<organism evidence="3 4">
    <name type="scientific">Seminavis robusta</name>
    <dbReference type="NCBI Taxonomy" id="568900"/>
    <lineage>
        <taxon>Eukaryota</taxon>
        <taxon>Sar</taxon>
        <taxon>Stramenopiles</taxon>
        <taxon>Ochrophyta</taxon>
        <taxon>Bacillariophyta</taxon>
        <taxon>Bacillariophyceae</taxon>
        <taxon>Bacillariophycidae</taxon>
        <taxon>Naviculales</taxon>
        <taxon>Naviculaceae</taxon>
        <taxon>Seminavis</taxon>
    </lineage>
</organism>
<feature type="domain" description="Helicase-associated" evidence="2">
    <location>
        <begin position="215"/>
        <end position="282"/>
    </location>
</feature>
<accession>A0A9N8D5Y1</accession>
<dbReference type="InterPro" id="IPR005114">
    <property type="entry name" value="Helicase_assoc"/>
</dbReference>
<feature type="compositionally biased region" description="Low complexity" evidence="1">
    <location>
        <begin position="38"/>
        <end position="53"/>
    </location>
</feature>
<feature type="compositionally biased region" description="Low complexity" evidence="1">
    <location>
        <begin position="315"/>
        <end position="332"/>
    </location>
</feature>
<evidence type="ECO:0000313" key="3">
    <source>
        <dbReference type="EMBL" id="CAB9496719.1"/>
    </source>
</evidence>
<comment type="caution">
    <text evidence="3">The sequence shown here is derived from an EMBL/GenBank/DDBJ whole genome shotgun (WGS) entry which is preliminary data.</text>
</comment>
<feature type="region of interest" description="Disordered" evidence="1">
    <location>
        <begin position="1"/>
        <end position="139"/>
    </location>
</feature>
<dbReference type="Pfam" id="PF03457">
    <property type="entry name" value="HA"/>
    <property type="match status" value="2"/>
</dbReference>
<proteinExistence type="predicted"/>
<dbReference type="EMBL" id="CAICTM010000008">
    <property type="protein sequence ID" value="CAB9496719.1"/>
    <property type="molecule type" value="Genomic_DNA"/>
</dbReference>
<dbReference type="OrthoDB" id="58859at2759"/>
<evidence type="ECO:0000259" key="2">
    <source>
        <dbReference type="Pfam" id="PF03457"/>
    </source>
</evidence>
<dbReference type="Gene3D" id="6.10.140.530">
    <property type="match status" value="2"/>
</dbReference>
<evidence type="ECO:0000313" key="4">
    <source>
        <dbReference type="Proteomes" id="UP001153069"/>
    </source>
</evidence>
<feature type="region of interest" description="Disordered" evidence="1">
    <location>
        <begin position="299"/>
        <end position="354"/>
    </location>
</feature>
<name>A0A9N8D5Y1_9STRA</name>
<sequence length="654" mass="69721">MDKQDKQQGDQQQHTSMPTSTGTGKGKRKRGDEDSSSDENASASESASSTDTDSSNEESGSESDNDNDRKMAPTCSTATLLPVPVPVPVVPKASLRKPPPVASMPNSAKPKTGTTASKDKSKATNKKKRKRSSSGMTAEQRWEWMLERLEEFKEKEGHCNVPNRYPDDPSLGCWVSTQRRHYKKSLTNPGEGLSKERAAKLVAMGFEWTGENPRHKNWDMRYEQLKEFKEQYGHAQVPIGFEDNVQLANWTSTQRQEYKNLLKGKPSRLNERRIQLLNEIGFAWELQRGGRRRRVKVAASITSSTTTGTDDHSTNESSTGTSTTTTTTTTATAREGDSRTSGPGRKRAATKRQSYSTALVLPGVALLGGDQDASTACMGAQAIIPSSVVSPAGTNHNGAHASASNSSRRKKRSRSDATASSTETKQQESPRVATREDAHGPGQQATAESAPQPGNPVAGTDSSASESVVQDPDTLLRARVLGSLLAGDGGGGTAQLGASSQVHSAAPGVAVNLNAYQRALLLANATGGLSSFSMFRQPQNAVGADVGLPTNSSYNPLQLQLNALLAAGNNIGIINNSLTPLQQLGGLQLTLGTANSAYSNAFLAQAAQVLRQPQQVQASLAPAIAAALLIQHQGRVQSQDQEQSVVEAKTDDHE</sequence>
<protein>
    <submittedName>
        <fullName evidence="3">Helicase</fullName>
    </submittedName>
</protein>
<reference evidence="3" key="1">
    <citation type="submission" date="2020-06" db="EMBL/GenBank/DDBJ databases">
        <authorList>
            <consortium name="Plant Systems Biology data submission"/>
        </authorList>
    </citation>
    <scope>NUCLEOTIDE SEQUENCE</scope>
    <source>
        <strain evidence="3">D6</strain>
    </source>
</reference>
<feature type="compositionally biased region" description="Basic and acidic residues" evidence="1">
    <location>
        <begin position="425"/>
        <end position="439"/>
    </location>
</feature>
<dbReference type="AlphaFoldDB" id="A0A9N8D5Y1"/>
<dbReference type="PANTHER" id="PTHR33418">
    <property type="entry name" value="HELICASE-ASSOCIATED"/>
    <property type="match status" value="1"/>
</dbReference>
<keyword evidence="3" id="KW-0547">Nucleotide-binding</keyword>
<keyword evidence="3" id="KW-0347">Helicase</keyword>
<dbReference type="Proteomes" id="UP001153069">
    <property type="component" value="Unassembled WGS sequence"/>
</dbReference>
<keyword evidence="3" id="KW-0378">Hydrolase</keyword>
<feature type="compositionally biased region" description="Basic residues" evidence="1">
    <location>
        <begin position="123"/>
        <end position="132"/>
    </location>
</feature>
<keyword evidence="4" id="KW-1185">Reference proteome</keyword>
<keyword evidence="3" id="KW-0067">ATP-binding</keyword>
<dbReference type="PANTHER" id="PTHR33418:SF1">
    <property type="entry name" value="HELICASE-ASSOCIATED DOMAIN-CONTAINING PROTEIN"/>
    <property type="match status" value="1"/>
</dbReference>
<feature type="compositionally biased region" description="Acidic residues" evidence="1">
    <location>
        <begin position="54"/>
        <end position="65"/>
    </location>
</feature>
<gene>
    <name evidence="3" type="ORF">SEMRO_8_G006850.1</name>
</gene>
<feature type="region of interest" description="Disordered" evidence="1">
    <location>
        <begin position="391"/>
        <end position="471"/>
    </location>
</feature>
<evidence type="ECO:0000256" key="1">
    <source>
        <dbReference type="SAM" id="MobiDB-lite"/>
    </source>
</evidence>